<proteinExistence type="predicted"/>
<comment type="caution">
    <text evidence="1">The sequence shown here is derived from an EMBL/GenBank/DDBJ whole genome shotgun (WGS) entry which is preliminary data.</text>
</comment>
<organism evidence="1 2">
    <name type="scientific">Fructobacillus fructosus</name>
    <dbReference type="NCBI Taxonomy" id="1631"/>
    <lineage>
        <taxon>Bacteria</taxon>
        <taxon>Bacillati</taxon>
        <taxon>Bacillota</taxon>
        <taxon>Bacilli</taxon>
        <taxon>Lactobacillales</taxon>
        <taxon>Lactobacillaceae</taxon>
        <taxon>Fructobacillus</taxon>
    </lineage>
</organism>
<evidence type="ECO:0000313" key="2">
    <source>
        <dbReference type="Proteomes" id="UP001314261"/>
    </source>
</evidence>
<dbReference type="Proteomes" id="UP001314261">
    <property type="component" value="Unassembled WGS sequence"/>
</dbReference>
<reference evidence="1 2" key="1">
    <citation type="submission" date="2023-10" db="EMBL/GenBank/DDBJ databases">
        <authorList>
            <person name="Botero Cardona J."/>
        </authorList>
    </citation>
    <scope>NUCLEOTIDE SEQUENCE [LARGE SCALE GENOMIC DNA]</scope>
    <source>
        <strain evidence="1 2">R-54839</strain>
    </source>
</reference>
<name>A0ABM9ML11_9LACO</name>
<sequence length="35" mass="4269">MGKDCFVHRDHLLLSEYHPFYVILSEENIDESKRF</sequence>
<dbReference type="EMBL" id="CAUZLR010000001">
    <property type="protein sequence ID" value="CAK1223237.1"/>
    <property type="molecule type" value="Genomic_DNA"/>
</dbReference>
<evidence type="ECO:0000313" key="1">
    <source>
        <dbReference type="EMBL" id="CAK1223237.1"/>
    </source>
</evidence>
<gene>
    <name evidence="1" type="ORF">R54839_PPFHFPJH_00049</name>
</gene>
<keyword evidence="2" id="KW-1185">Reference proteome</keyword>
<accession>A0ABM9ML11</accession>
<protein>
    <submittedName>
        <fullName evidence="1">Uncharacterized protein</fullName>
    </submittedName>
</protein>